<dbReference type="GO" id="GO:0031012">
    <property type="term" value="C:extracellular matrix"/>
    <property type="evidence" value="ECO:0007669"/>
    <property type="project" value="TreeGrafter"/>
</dbReference>
<feature type="region of interest" description="Disordered" evidence="3">
    <location>
        <begin position="100"/>
        <end position="129"/>
    </location>
</feature>
<dbReference type="InterPro" id="IPR000618">
    <property type="entry name" value="Insect_cuticle"/>
</dbReference>
<dbReference type="PROSITE" id="PS00233">
    <property type="entry name" value="CHIT_BIND_RR_1"/>
    <property type="match status" value="1"/>
</dbReference>
<dbReference type="OrthoDB" id="6382835at2759"/>
<keyword evidence="1 2" id="KW-0193">Cuticle</keyword>
<sequence length="192" mass="22382">MRFLNIAVFVGLCVVGMAHDHHGYDDEHKHEHNSHPKYEFKYGVKDLNTEDIKEQWEHRDGDKVHGGYLLKEADGTTRVVNYHADDHSGFHADVKTLGHAKHPETHHSHHEDEHHGHQDHHAEHNSHHSDNAKYHYTASSHHDDKEKVVKYTNHVEHDDHHSSHKHDNHHGHDYYSGDHHGHATSFVKVKHH</sequence>
<dbReference type="GO" id="GO:0042302">
    <property type="term" value="F:structural constituent of cuticle"/>
    <property type="evidence" value="ECO:0007669"/>
    <property type="project" value="UniProtKB-UniRule"/>
</dbReference>
<dbReference type="EnsemblMetazoa" id="MDOA016833-RA">
    <property type="protein sequence ID" value="MDOA016833-PA"/>
    <property type="gene ID" value="MDOA016833"/>
</dbReference>
<dbReference type="InterPro" id="IPR031311">
    <property type="entry name" value="CHIT_BIND_RR_consensus"/>
</dbReference>
<dbReference type="GO" id="GO:0005615">
    <property type="term" value="C:extracellular space"/>
    <property type="evidence" value="ECO:0007669"/>
    <property type="project" value="TreeGrafter"/>
</dbReference>
<accession>A0A1I8NKZ5</accession>
<evidence type="ECO:0000313" key="5">
    <source>
        <dbReference type="EnsemblMetazoa" id="MDOA016833-PA"/>
    </source>
</evidence>
<dbReference type="STRING" id="7370.A0A1I8NKZ5"/>
<gene>
    <name evidence="5" type="primary">105262441</name>
</gene>
<dbReference type="PANTHER" id="PTHR12236:SF96">
    <property type="entry name" value="PUPAL CUTICLE PROTEIN EDG-84A-LIKE PROTEIN"/>
    <property type="match status" value="1"/>
</dbReference>
<dbReference type="PRINTS" id="PR00947">
    <property type="entry name" value="CUTICLE"/>
</dbReference>
<feature type="region of interest" description="Disordered" evidence="3">
    <location>
        <begin position="157"/>
        <end position="192"/>
    </location>
</feature>
<protein>
    <recommendedName>
        <fullName evidence="6">Cuticle protein</fullName>
    </recommendedName>
</protein>
<evidence type="ECO:0008006" key="6">
    <source>
        <dbReference type="Google" id="ProtNLM"/>
    </source>
</evidence>
<dbReference type="VEuPathDB" id="VectorBase:MDOMA2_015007"/>
<keyword evidence="4" id="KW-0732">Signal</keyword>
<dbReference type="PANTHER" id="PTHR12236">
    <property type="entry name" value="STRUCTURAL CONTITUENT OF CUTICLE"/>
    <property type="match status" value="1"/>
</dbReference>
<name>A0A1I8NKZ5_MUSDO</name>
<dbReference type="VEuPathDB" id="VectorBase:MDOA016833"/>
<dbReference type="InterPro" id="IPR051217">
    <property type="entry name" value="Insect_Cuticle_Struc_Prot"/>
</dbReference>
<dbReference type="KEGG" id="mde:105262441"/>
<organism evidence="5">
    <name type="scientific">Musca domestica</name>
    <name type="common">House fly</name>
    <dbReference type="NCBI Taxonomy" id="7370"/>
    <lineage>
        <taxon>Eukaryota</taxon>
        <taxon>Metazoa</taxon>
        <taxon>Ecdysozoa</taxon>
        <taxon>Arthropoda</taxon>
        <taxon>Hexapoda</taxon>
        <taxon>Insecta</taxon>
        <taxon>Pterygota</taxon>
        <taxon>Neoptera</taxon>
        <taxon>Endopterygota</taxon>
        <taxon>Diptera</taxon>
        <taxon>Brachycera</taxon>
        <taxon>Muscomorpha</taxon>
        <taxon>Muscoidea</taxon>
        <taxon>Muscidae</taxon>
        <taxon>Musca</taxon>
    </lineage>
</organism>
<reference evidence="5" key="1">
    <citation type="submission" date="2020-05" db="UniProtKB">
        <authorList>
            <consortium name="EnsemblMetazoa"/>
        </authorList>
    </citation>
    <scope>IDENTIFICATION</scope>
    <source>
        <strain evidence="5">Aabys</strain>
    </source>
</reference>
<feature type="compositionally biased region" description="Basic and acidic residues" evidence="3">
    <location>
        <begin position="170"/>
        <end position="181"/>
    </location>
</feature>
<dbReference type="PROSITE" id="PS51155">
    <property type="entry name" value="CHIT_BIND_RR_2"/>
    <property type="match status" value="1"/>
</dbReference>
<proteinExistence type="predicted"/>
<evidence type="ECO:0000256" key="3">
    <source>
        <dbReference type="SAM" id="MobiDB-lite"/>
    </source>
</evidence>
<feature type="chain" id="PRO_5044561883" description="Cuticle protein" evidence="4">
    <location>
        <begin position="19"/>
        <end position="192"/>
    </location>
</feature>
<evidence type="ECO:0000256" key="4">
    <source>
        <dbReference type="SAM" id="SignalP"/>
    </source>
</evidence>
<evidence type="ECO:0000256" key="2">
    <source>
        <dbReference type="PROSITE-ProRule" id="PRU00497"/>
    </source>
</evidence>
<dbReference type="Pfam" id="PF00379">
    <property type="entry name" value="Chitin_bind_4"/>
    <property type="match status" value="1"/>
</dbReference>
<feature type="signal peptide" evidence="4">
    <location>
        <begin position="1"/>
        <end position="18"/>
    </location>
</feature>
<dbReference type="AlphaFoldDB" id="A0A1I8NKZ5"/>
<evidence type="ECO:0000256" key="1">
    <source>
        <dbReference type="ARBA" id="ARBA00022460"/>
    </source>
</evidence>